<evidence type="ECO:0000256" key="1">
    <source>
        <dbReference type="ARBA" id="ARBA00004496"/>
    </source>
</evidence>
<dbReference type="EMBL" id="JAENJH010000001">
    <property type="protein sequence ID" value="MBK1783574.1"/>
    <property type="molecule type" value="Genomic_DNA"/>
</dbReference>
<keyword evidence="4" id="KW-0143">Chaperone</keyword>
<sequence>MTLSLESPPEPAVRFGLAELDLLATYAGARPPFPLRVPSVGRIEDERRALLGSAGQALAERGLATGNGPLGLAADLVEALRGHRSTVDLVVAEGTETTGVVAMVCRHHTVVCRQSIGGEPGPVTVTRVRTAALTDEFTVRIPKAAPAPALPITLPPGVVGDATRLLENTTGEAAPLRRARELVRERGGDESAVDALVTLLPSVVGRGQLGVVVRPEGGHAERPRELSWLDGSRGRVRVDHDERGWVSVNPLRHSELLRELRDAAALARG</sequence>
<keyword evidence="6" id="KW-1185">Reference proteome</keyword>
<accession>A0A934QPY1</accession>
<proteinExistence type="inferred from homology"/>
<dbReference type="Pfam" id="PF14011">
    <property type="entry name" value="ESX-1_EspG"/>
    <property type="match status" value="1"/>
</dbReference>
<evidence type="ECO:0000313" key="6">
    <source>
        <dbReference type="Proteomes" id="UP000635245"/>
    </source>
</evidence>
<evidence type="ECO:0000256" key="3">
    <source>
        <dbReference type="ARBA" id="ARBA00022490"/>
    </source>
</evidence>
<dbReference type="AlphaFoldDB" id="A0A934QPY1"/>
<evidence type="ECO:0000256" key="2">
    <source>
        <dbReference type="ARBA" id="ARBA00006411"/>
    </source>
</evidence>
<keyword evidence="3" id="KW-0963">Cytoplasm</keyword>
<name>A0A934QPY1_9PSEU</name>
<evidence type="ECO:0000256" key="4">
    <source>
        <dbReference type="ARBA" id="ARBA00023186"/>
    </source>
</evidence>
<dbReference type="InterPro" id="IPR025734">
    <property type="entry name" value="EspG"/>
</dbReference>
<dbReference type="RefSeq" id="WP_200314996.1">
    <property type="nucleotide sequence ID" value="NZ_JAENJH010000001.1"/>
</dbReference>
<gene>
    <name evidence="5" type="ORF">JHE00_04485</name>
</gene>
<reference evidence="5" key="1">
    <citation type="submission" date="2020-12" db="EMBL/GenBank/DDBJ databases">
        <title>Prauserella sp. ASG 168, a novel actinomycete isolated from cave rock.</title>
        <authorList>
            <person name="Suriyachadkun C."/>
        </authorList>
    </citation>
    <scope>NUCLEOTIDE SEQUENCE</scope>
    <source>
        <strain evidence="5">ASG 168</strain>
    </source>
</reference>
<evidence type="ECO:0000313" key="5">
    <source>
        <dbReference type="EMBL" id="MBK1783574.1"/>
    </source>
</evidence>
<comment type="similarity">
    <text evidence="2">Belongs to the EspG family.</text>
</comment>
<protein>
    <submittedName>
        <fullName evidence="5">ESX secretion-associated protein EspG</fullName>
    </submittedName>
</protein>
<comment type="subcellular location">
    <subcellularLocation>
        <location evidence="1">Cytoplasm</location>
    </subcellularLocation>
</comment>
<comment type="caution">
    <text evidence="5">The sequence shown here is derived from an EMBL/GenBank/DDBJ whole genome shotgun (WGS) entry which is preliminary data.</text>
</comment>
<organism evidence="5 6">
    <name type="scientific">Prauserella cavernicola</name>
    <dbReference type="NCBI Taxonomy" id="2800127"/>
    <lineage>
        <taxon>Bacteria</taxon>
        <taxon>Bacillati</taxon>
        <taxon>Actinomycetota</taxon>
        <taxon>Actinomycetes</taxon>
        <taxon>Pseudonocardiales</taxon>
        <taxon>Pseudonocardiaceae</taxon>
        <taxon>Prauserella</taxon>
    </lineage>
</organism>
<dbReference type="Proteomes" id="UP000635245">
    <property type="component" value="Unassembled WGS sequence"/>
</dbReference>